<dbReference type="GO" id="GO:0044879">
    <property type="term" value="P:mitotic morphogenesis checkpoint signaling"/>
    <property type="evidence" value="ECO:0007669"/>
    <property type="project" value="UniProtKB-ARBA"/>
</dbReference>
<keyword evidence="9 12" id="KW-0067">ATP-binding</keyword>
<evidence type="ECO:0000256" key="14">
    <source>
        <dbReference type="SAM" id="MobiDB-lite"/>
    </source>
</evidence>
<feature type="compositionally biased region" description="Low complexity" evidence="14">
    <location>
        <begin position="519"/>
        <end position="532"/>
    </location>
</feature>
<comment type="catalytic activity">
    <reaction evidence="11">
        <text>L-seryl-[protein] + ATP = O-phospho-L-seryl-[protein] + ADP + H(+)</text>
        <dbReference type="Rhea" id="RHEA:17989"/>
        <dbReference type="Rhea" id="RHEA-COMP:9863"/>
        <dbReference type="Rhea" id="RHEA-COMP:11604"/>
        <dbReference type="ChEBI" id="CHEBI:15378"/>
        <dbReference type="ChEBI" id="CHEBI:29999"/>
        <dbReference type="ChEBI" id="CHEBI:30616"/>
        <dbReference type="ChEBI" id="CHEBI:83421"/>
        <dbReference type="ChEBI" id="CHEBI:456216"/>
        <dbReference type="EC" id="2.7.11.1"/>
    </reaction>
</comment>
<sequence length="1170" mass="131021">MIVHTQKSGASFARHAARHALQPNNNIQNIQSKTTKKDNGAPVKSTTAAEIDKIVVSVENATKRLSQVSTNTNSSKRKSKNHVGPWRLGRTLGRGSTGRVRLAKHSETGQLAAVKIVPKAKFQKESNGDNKESSPYGIEREIIIMKLISHQNIMGLYDVWENKGELYLVLEYVEGGELFDYLIKKGKLPEKEAIHYFRQIISGVSYCHQFNICHRDLKPENLLLDRNMNIKIADFGMAALEVNQKLLETSCGSPHYASPEIVTGKNYHGSPSDVWSCGIILFALLTGHLPFDDENIRKLLMKVQSGRFIMPNYLSGEAKDLIWKMLDVNPAKRIKINDILKHPLLTKYETVATAKSNKSDKEKLDDYYSEVDQLQIKKEDIDRDIVKSLSILFHGATEATLTPKLLSSYSNPEKIFYFLLYKYKKQHQIKEKQETMHNKPPKKTDGDGTLKKSKSMIKTTITNEDGSTTVKTEPMEMPPLPATPKKKVVKSSAGQIRIPASSSYRRGVSFNNKTINTDNMSRSSSKKSISSMNNTNINMKKRQSLLPPLPDLEIDWLNIDSENAPSAEFASLYNEIFNMKSPARTPKSSPKKPHARPLPPVSAVPPQPPHPPLPSHILSQQENHHTTSSPLPLPQDRTKFNTSNVPLKSGVEDNAYTSPAPVSAAAPAPDAVSQEKTPLPRQVGNFEVNRRNASTPLPRTKQHTLDPNYKARSISNDGAQVLQKFGVSLKRDKKTNSKIYYSKSSTSINLSALLKNDAKSELRIASDVPPLPERGITSSKYGSFDELDEPQPQHESPASSYNDSHDSSFDFEVPTKTEMATIVPIANGSNLTVHKNPRRDDSMFADADVYQENFFGPSHSDESIIKHHKKASSNVTTVLTPSMDVRGSLFNNPSDLRDGTPVPRISSLSRPRYSEMDERNETKSTIMDTSMFADNTDDDMEYGGAKRVTTIFDDFQPWNGNTSSMMEHVETVEPTTPQEPHKPIKQSALKQIQENDLRASPSGTMFKKVDLQPQRFAPSAPEKRIVSDASSIPVKKSNWFTKFFSNLLSSESETSKESKPAKVNRKTTREFDCSIPLPQLKRAVKTVLELKRKEGTLTIISESGETIKAVVPRAYTLGSPLKFQIYFDYETRKITLQKLKGSKKLFKNLSNALEFVIENETQRFNEAKLI</sequence>
<evidence type="ECO:0000256" key="13">
    <source>
        <dbReference type="SAM" id="Coils"/>
    </source>
</evidence>
<feature type="region of interest" description="Disordered" evidence="14">
    <location>
        <begin position="582"/>
        <end position="677"/>
    </location>
</feature>
<dbReference type="AlphaFoldDB" id="A0A061B7Y0"/>
<evidence type="ECO:0000256" key="7">
    <source>
        <dbReference type="ARBA" id="ARBA00022741"/>
    </source>
</evidence>
<feature type="domain" description="Protein kinase" evidence="15">
    <location>
        <begin position="86"/>
        <end position="345"/>
    </location>
</feature>
<dbReference type="PROSITE" id="PS00108">
    <property type="entry name" value="PROTEIN_KINASE_ST"/>
    <property type="match status" value="1"/>
</dbReference>
<evidence type="ECO:0000256" key="2">
    <source>
        <dbReference type="ARBA" id="ARBA00010791"/>
    </source>
</evidence>
<dbReference type="GO" id="GO:0005940">
    <property type="term" value="C:septin ring"/>
    <property type="evidence" value="ECO:0007669"/>
    <property type="project" value="UniProtKB-ARBA"/>
</dbReference>
<evidence type="ECO:0000256" key="9">
    <source>
        <dbReference type="ARBA" id="ARBA00022840"/>
    </source>
</evidence>
<dbReference type="PANTHER" id="PTHR24346:SF110">
    <property type="entry name" value="NON-SPECIFIC SERINE_THREONINE PROTEIN KINASE"/>
    <property type="match status" value="1"/>
</dbReference>
<keyword evidence="6" id="KW-0808">Transferase</keyword>
<feature type="compositionally biased region" description="Low complexity" evidence="14">
    <location>
        <begin position="658"/>
        <end position="672"/>
    </location>
</feature>
<keyword evidence="13" id="KW-0175">Coiled coil</keyword>
<dbReference type="InterPro" id="IPR011009">
    <property type="entry name" value="Kinase-like_dom_sf"/>
</dbReference>
<feature type="region of interest" description="Disordered" evidence="14">
    <location>
        <begin position="513"/>
        <end position="532"/>
    </location>
</feature>
<dbReference type="SUPFAM" id="SSF56112">
    <property type="entry name" value="Protein kinase-like (PK-like)"/>
    <property type="match status" value="1"/>
</dbReference>
<evidence type="ECO:0000256" key="6">
    <source>
        <dbReference type="ARBA" id="ARBA00022679"/>
    </source>
</evidence>
<evidence type="ECO:0000256" key="1">
    <source>
        <dbReference type="ARBA" id="ARBA00004266"/>
    </source>
</evidence>
<feature type="region of interest" description="Disordered" evidence="14">
    <location>
        <begin position="430"/>
        <end position="491"/>
    </location>
</feature>
<keyword evidence="5" id="KW-0597">Phosphoprotein</keyword>
<protein>
    <recommendedName>
        <fullName evidence="3">non-specific serine/threonine protein kinase</fullName>
        <ecNumber evidence="3">2.7.11.1</ecNumber>
    </recommendedName>
</protein>
<dbReference type="GO" id="GO:0004674">
    <property type="term" value="F:protein serine/threonine kinase activity"/>
    <property type="evidence" value="ECO:0007669"/>
    <property type="project" value="UniProtKB-KW"/>
</dbReference>
<feature type="region of interest" description="Disordered" evidence="14">
    <location>
        <begin position="890"/>
        <end position="920"/>
    </location>
</feature>
<feature type="compositionally biased region" description="Pro residues" evidence="14">
    <location>
        <begin position="596"/>
        <end position="614"/>
    </location>
</feature>
<feature type="region of interest" description="Disordered" evidence="14">
    <location>
        <begin position="66"/>
        <end position="97"/>
    </location>
</feature>
<dbReference type="OrthoDB" id="504170at2759"/>
<dbReference type="InterPro" id="IPR008271">
    <property type="entry name" value="Ser/Thr_kinase_AS"/>
</dbReference>
<keyword evidence="4" id="KW-0723">Serine/threonine-protein kinase</keyword>
<evidence type="ECO:0000256" key="11">
    <source>
        <dbReference type="ARBA" id="ARBA00048679"/>
    </source>
</evidence>
<dbReference type="CDD" id="cd14081">
    <property type="entry name" value="STKc_BRSK1_2"/>
    <property type="match status" value="1"/>
</dbReference>
<feature type="region of interest" description="Disordered" evidence="14">
    <location>
        <begin position="765"/>
        <end position="810"/>
    </location>
</feature>
<feature type="compositionally biased region" description="Basic and acidic residues" evidence="14">
    <location>
        <begin position="430"/>
        <end position="450"/>
    </location>
</feature>
<dbReference type="EC" id="2.7.11.1" evidence="3"/>
<evidence type="ECO:0000256" key="8">
    <source>
        <dbReference type="ARBA" id="ARBA00022777"/>
    </source>
</evidence>
<keyword evidence="7 12" id="KW-0547">Nucleotide-binding</keyword>
<feature type="binding site" evidence="12">
    <location>
        <position position="115"/>
    </location>
    <ligand>
        <name>ATP</name>
        <dbReference type="ChEBI" id="CHEBI:30616"/>
    </ligand>
</feature>
<keyword evidence="8" id="KW-0418">Kinase</keyword>
<dbReference type="PROSITE" id="PS50011">
    <property type="entry name" value="PROTEIN_KINASE_DOM"/>
    <property type="match status" value="1"/>
</dbReference>
<feature type="compositionally biased region" description="Polar residues" evidence="14">
    <location>
        <begin position="617"/>
        <end position="630"/>
    </location>
</feature>
<gene>
    <name evidence="16" type="ORF">CYFA0S_21e01024g</name>
</gene>
<comment type="similarity">
    <text evidence="2">Belongs to the protein kinase superfamily. CAMK Ser/Thr protein kinase family. NIM1 subfamily.</text>
</comment>
<name>A0A061B7Y0_CYBFA</name>
<reference evidence="16" key="1">
    <citation type="journal article" date="2014" name="Genome Announc.">
        <title>Genome sequence of the yeast Cyberlindnera fabianii (Hansenula fabianii).</title>
        <authorList>
            <person name="Freel K.C."/>
            <person name="Sarilar V."/>
            <person name="Neuveglise C."/>
            <person name="Devillers H."/>
            <person name="Friedrich A."/>
            <person name="Schacherer J."/>
        </authorList>
    </citation>
    <scope>NUCLEOTIDE SEQUENCE</scope>
    <source>
        <strain evidence="16">YJS4271</strain>
    </source>
</reference>
<evidence type="ECO:0000256" key="12">
    <source>
        <dbReference type="PROSITE-ProRule" id="PRU10141"/>
    </source>
</evidence>
<dbReference type="GO" id="GO:0032161">
    <property type="term" value="C:cleavage apparatus septin structure"/>
    <property type="evidence" value="ECO:0007669"/>
    <property type="project" value="UniProtKB-ARBA"/>
</dbReference>
<dbReference type="EMBL" id="LK052906">
    <property type="protein sequence ID" value="CDR46020.1"/>
    <property type="molecule type" value="Genomic_DNA"/>
</dbReference>
<dbReference type="InterPro" id="IPR017441">
    <property type="entry name" value="Protein_kinase_ATP_BS"/>
</dbReference>
<comment type="subcellular location">
    <subcellularLocation>
        <location evidence="1">Bud neck</location>
    </subcellularLocation>
</comment>
<feature type="compositionally biased region" description="Low complexity" evidence="14">
    <location>
        <begin position="87"/>
        <end position="97"/>
    </location>
</feature>
<dbReference type="GO" id="GO:0005524">
    <property type="term" value="F:ATP binding"/>
    <property type="evidence" value="ECO:0007669"/>
    <property type="project" value="UniProtKB-UniRule"/>
</dbReference>
<comment type="catalytic activity">
    <reaction evidence="10">
        <text>L-threonyl-[protein] + ATP = O-phospho-L-threonyl-[protein] + ADP + H(+)</text>
        <dbReference type="Rhea" id="RHEA:46608"/>
        <dbReference type="Rhea" id="RHEA-COMP:11060"/>
        <dbReference type="Rhea" id="RHEA-COMP:11605"/>
        <dbReference type="ChEBI" id="CHEBI:15378"/>
        <dbReference type="ChEBI" id="CHEBI:30013"/>
        <dbReference type="ChEBI" id="CHEBI:30616"/>
        <dbReference type="ChEBI" id="CHEBI:61977"/>
        <dbReference type="ChEBI" id="CHEBI:456216"/>
        <dbReference type="EC" id="2.7.11.1"/>
    </reaction>
</comment>
<organism evidence="16">
    <name type="scientific">Cyberlindnera fabianii</name>
    <name type="common">Yeast</name>
    <name type="synonym">Hansenula fabianii</name>
    <dbReference type="NCBI Taxonomy" id="36022"/>
    <lineage>
        <taxon>Eukaryota</taxon>
        <taxon>Fungi</taxon>
        <taxon>Dikarya</taxon>
        <taxon>Ascomycota</taxon>
        <taxon>Saccharomycotina</taxon>
        <taxon>Saccharomycetes</taxon>
        <taxon>Phaffomycetales</taxon>
        <taxon>Phaffomycetaceae</taxon>
        <taxon>Cyberlindnera</taxon>
    </lineage>
</organism>
<dbReference type="VEuPathDB" id="FungiDB:BON22_5269"/>
<dbReference type="GO" id="GO:0000399">
    <property type="term" value="C:cellular bud neck septin structure"/>
    <property type="evidence" value="ECO:0007669"/>
    <property type="project" value="UniProtKB-ARBA"/>
</dbReference>
<dbReference type="PROSITE" id="PS00107">
    <property type="entry name" value="PROTEIN_KINASE_ATP"/>
    <property type="match status" value="1"/>
</dbReference>
<feature type="coiled-coil region" evidence="13">
    <location>
        <begin position="357"/>
        <end position="384"/>
    </location>
</feature>
<dbReference type="PANTHER" id="PTHR24346">
    <property type="entry name" value="MAP/MICROTUBULE AFFINITY-REGULATING KINASE"/>
    <property type="match status" value="1"/>
</dbReference>
<dbReference type="Pfam" id="PF00069">
    <property type="entry name" value="Pkinase"/>
    <property type="match status" value="1"/>
</dbReference>
<evidence type="ECO:0000256" key="5">
    <source>
        <dbReference type="ARBA" id="ARBA00022553"/>
    </source>
</evidence>
<feature type="compositionally biased region" description="Polar residues" evidence="14">
    <location>
        <begin position="793"/>
        <end position="802"/>
    </location>
</feature>
<proteinExistence type="inferred from homology"/>
<evidence type="ECO:0000256" key="10">
    <source>
        <dbReference type="ARBA" id="ARBA00047899"/>
    </source>
</evidence>
<evidence type="ECO:0000256" key="4">
    <source>
        <dbReference type="ARBA" id="ARBA00022527"/>
    </source>
</evidence>
<dbReference type="InterPro" id="IPR000719">
    <property type="entry name" value="Prot_kinase_dom"/>
</dbReference>
<dbReference type="Gene3D" id="1.10.510.10">
    <property type="entry name" value="Transferase(Phosphotransferase) domain 1"/>
    <property type="match status" value="1"/>
</dbReference>
<accession>A0A061B7Y0</accession>
<dbReference type="FunFam" id="1.10.510.10:FF:000394">
    <property type="entry name" value="Serine/threonine-protein kinase HSL1"/>
    <property type="match status" value="1"/>
</dbReference>
<dbReference type="SMART" id="SM00220">
    <property type="entry name" value="S_TKc"/>
    <property type="match status" value="1"/>
</dbReference>
<evidence type="ECO:0000256" key="3">
    <source>
        <dbReference type="ARBA" id="ARBA00012513"/>
    </source>
</evidence>
<evidence type="ECO:0000313" key="16">
    <source>
        <dbReference type="EMBL" id="CDR46020.1"/>
    </source>
</evidence>
<evidence type="ECO:0000259" key="15">
    <source>
        <dbReference type="PROSITE" id="PS50011"/>
    </source>
</evidence>